<evidence type="ECO:0000256" key="1">
    <source>
        <dbReference type="ARBA" id="ARBA00022676"/>
    </source>
</evidence>
<keyword evidence="1" id="KW-0328">Glycosyltransferase</keyword>
<dbReference type="InterPro" id="IPR002201">
    <property type="entry name" value="Glyco_trans_9"/>
</dbReference>
<evidence type="ECO:0000313" key="4">
    <source>
        <dbReference type="Proteomes" id="UP000657592"/>
    </source>
</evidence>
<organism evidence="3 4">
    <name type="scientific">Microbacterium album</name>
    <dbReference type="NCBI Taxonomy" id="2053191"/>
    <lineage>
        <taxon>Bacteria</taxon>
        <taxon>Bacillati</taxon>
        <taxon>Actinomycetota</taxon>
        <taxon>Actinomycetes</taxon>
        <taxon>Micrococcales</taxon>
        <taxon>Microbacteriaceae</taxon>
        <taxon>Microbacterium</taxon>
    </lineage>
</organism>
<dbReference type="PANTHER" id="PTHR30160:SF1">
    <property type="entry name" value="LIPOPOLYSACCHARIDE 1,2-N-ACETYLGLUCOSAMINETRANSFERASE-RELATED"/>
    <property type="match status" value="1"/>
</dbReference>
<sequence>MREHAETTADRVLARDTGRFDDVLKIAVLRGGGLGDLLFAMPAVDALAEAYPEAEIVLLGTPMHRELLQDRPGPVARVEVLPRARGVYGADGEDDPRATGVFMQRMRGEAFDLACQLHGGGRYSNPFLLALGARHTVGTATADAAPLERTLPYVYYQHEVLRRLETVALAGAPSTGPEPSVFVTAAERVRARDMVGTGRAPLAVIHPGATDPRRRWPADRFVEIAARCASDGMRVALVGEGDDTPLADGVARRAARAAGRTVGDAVFSLAGRLTLSDLAGVLAVADVFIGNDSGPRHLAHAVGTPTASVYWVGNLINAGPLTRRSHRVQLGWTTHCPVCGRDATQVGWTAPRCEHDVSFVAEVPVDAVYEDAFALSPFTARTVRPRDT</sequence>
<reference evidence="3" key="1">
    <citation type="journal article" date="2014" name="Int. J. Syst. Evol. Microbiol.">
        <title>Complete genome sequence of Corynebacterium casei LMG S-19264T (=DSM 44701T), isolated from a smear-ripened cheese.</title>
        <authorList>
            <consortium name="US DOE Joint Genome Institute (JGI-PGF)"/>
            <person name="Walter F."/>
            <person name="Albersmeier A."/>
            <person name="Kalinowski J."/>
            <person name="Ruckert C."/>
        </authorList>
    </citation>
    <scope>NUCLEOTIDE SEQUENCE</scope>
    <source>
        <strain evidence="3">CGMCC 1.15794</strain>
    </source>
</reference>
<dbReference type="GO" id="GO:0005829">
    <property type="term" value="C:cytosol"/>
    <property type="evidence" value="ECO:0007669"/>
    <property type="project" value="TreeGrafter"/>
</dbReference>
<dbReference type="Proteomes" id="UP000657592">
    <property type="component" value="Unassembled WGS sequence"/>
</dbReference>
<dbReference type="AlphaFoldDB" id="A0A917MM81"/>
<dbReference type="InterPro" id="IPR051199">
    <property type="entry name" value="LPS_LOS_Heptosyltrfase"/>
</dbReference>
<dbReference type="SUPFAM" id="SSF53756">
    <property type="entry name" value="UDP-Glycosyltransferase/glycogen phosphorylase"/>
    <property type="match status" value="1"/>
</dbReference>
<dbReference type="EMBL" id="BMJY01000008">
    <property type="protein sequence ID" value="GGH45514.1"/>
    <property type="molecule type" value="Genomic_DNA"/>
</dbReference>
<protein>
    <submittedName>
        <fullName evidence="3">LPS biosynthesis-related glycosyltransferase</fullName>
    </submittedName>
</protein>
<keyword evidence="2" id="KW-0808">Transferase</keyword>
<reference evidence="3" key="2">
    <citation type="submission" date="2020-09" db="EMBL/GenBank/DDBJ databases">
        <authorList>
            <person name="Sun Q."/>
            <person name="Zhou Y."/>
        </authorList>
    </citation>
    <scope>NUCLEOTIDE SEQUENCE</scope>
    <source>
        <strain evidence="3">CGMCC 1.15794</strain>
    </source>
</reference>
<dbReference type="CDD" id="cd03789">
    <property type="entry name" value="GT9_LPS_heptosyltransferase"/>
    <property type="match status" value="1"/>
</dbReference>
<evidence type="ECO:0000313" key="3">
    <source>
        <dbReference type="EMBL" id="GGH45514.1"/>
    </source>
</evidence>
<comment type="caution">
    <text evidence="3">The sequence shown here is derived from an EMBL/GenBank/DDBJ whole genome shotgun (WGS) entry which is preliminary data.</text>
</comment>
<dbReference type="Gene3D" id="3.40.50.2000">
    <property type="entry name" value="Glycogen Phosphorylase B"/>
    <property type="match status" value="2"/>
</dbReference>
<name>A0A917MM81_9MICO</name>
<proteinExistence type="predicted"/>
<keyword evidence="4" id="KW-1185">Reference proteome</keyword>
<evidence type="ECO:0000256" key="2">
    <source>
        <dbReference type="ARBA" id="ARBA00022679"/>
    </source>
</evidence>
<dbReference type="PANTHER" id="PTHR30160">
    <property type="entry name" value="TETRAACYLDISACCHARIDE 4'-KINASE-RELATED"/>
    <property type="match status" value="1"/>
</dbReference>
<dbReference type="Pfam" id="PF01075">
    <property type="entry name" value="Glyco_transf_9"/>
    <property type="match status" value="1"/>
</dbReference>
<dbReference type="GO" id="GO:0008713">
    <property type="term" value="F:ADP-heptose-lipopolysaccharide heptosyltransferase activity"/>
    <property type="evidence" value="ECO:0007669"/>
    <property type="project" value="TreeGrafter"/>
</dbReference>
<accession>A0A917MM81</accession>
<dbReference type="GO" id="GO:0009244">
    <property type="term" value="P:lipopolysaccharide core region biosynthetic process"/>
    <property type="evidence" value="ECO:0007669"/>
    <property type="project" value="TreeGrafter"/>
</dbReference>
<gene>
    <name evidence="3" type="ORF">GCM10010921_20970</name>
</gene>